<accession>A0A4Y2GWK6</accession>
<comment type="caution">
    <text evidence="1">The sequence shown here is derived from an EMBL/GenBank/DDBJ whole genome shotgun (WGS) entry which is preliminary data.</text>
</comment>
<dbReference type="Proteomes" id="UP000499080">
    <property type="component" value="Unassembled WGS sequence"/>
</dbReference>
<reference evidence="1 2" key="1">
    <citation type="journal article" date="2019" name="Sci. Rep.">
        <title>Orb-weaving spider Araneus ventricosus genome elucidates the spidroin gene catalogue.</title>
        <authorList>
            <person name="Kono N."/>
            <person name="Nakamura H."/>
            <person name="Ohtoshi R."/>
            <person name="Moran D.A.P."/>
            <person name="Shinohara A."/>
            <person name="Yoshida Y."/>
            <person name="Fujiwara M."/>
            <person name="Mori M."/>
            <person name="Tomita M."/>
            <person name="Arakawa K."/>
        </authorList>
    </citation>
    <scope>NUCLEOTIDE SEQUENCE [LARGE SCALE GENOMIC DNA]</scope>
</reference>
<organism evidence="1 2">
    <name type="scientific">Araneus ventricosus</name>
    <name type="common">Orbweaver spider</name>
    <name type="synonym">Epeira ventricosa</name>
    <dbReference type="NCBI Taxonomy" id="182803"/>
    <lineage>
        <taxon>Eukaryota</taxon>
        <taxon>Metazoa</taxon>
        <taxon>Ecdysozoa</taxon>
        <taxon>Arthropoda</taxon>
        <taxon>Chelicerata</taxon>
        <taxon>Arachnida</taxon>
        <taxon>Araneae</taxon>
        <taxon>Araneomorphae</taxon>
        <taxon>Entelegynae</taxon>
        <taxon>Araneoidea</taxon>
        <taxon>Araneidae</taxon>
        <taxon>Araneus</taxon>
    </lineage>
</organism>
<evidence type="ECO:0000313" key="2">
    <source>
        <dbReference type="Proteomes" id="UP000499080"/>
    </source>
</evidence>
<evidence type="ECO:0000313" key="1">
    <source>
        <dbReference type="EMBL" id="GBM58392.1"/>
    </source>
</evidence>
<proteinExistence type="predicted"/>
<dbReference type="EMBL" id="BGPR01101058">
    <property type="protein sequence ID" value="GBM58392.1"/>
    <property type="molecule type" value="Genomic_DNA"/>
</dbReference>
<protein>
    <submittedName>
        <fullName evidence="1">Uncharacterized protein</fullName>
    </submittedName>
</protein>
<sequence length="131" mass="15495">MPAEKALNRICNVWRSAVLHENCAIHTCTLLKYRNDMVAQKRFIAYTSDGAGNRTHMTYLFGKEWPYDERCRKSALHSYFFRMKRYWLMSERISLCPYSTILSIDICFDTEMNFICPKKCSIVSDFTYSEV</sequence>
<dbReference type="AlphaFoldDB" id="A0A4Y2GWK6"/>
<name>A0A4Y2GWK6_ARAVE</name>
<keyword evidence="2" id="KW-1185">Reference proteome</keyword>
<gene>
    <name evidence="1" type="ORF">AVEN_49473_1</name>
</gene>